<gene>
    <name evidence="1" type="ORF">AWB75_07205</name>
</gene>
<evidence type="ECO:0000313" key="2">
    <source>
        <dbReference type="Proteomes" id="UP000054870"/>
    </source>
</evidence>
<comment type="caution">
    <text evidence="1">The sequence shown here is derived from an EMBL/GenBank/DDBJ whole genome shotgun (WGS) entry which is preliminary data.</text>
</comment>
<protein>
    <submittedName>
        <fullName evidence="1">Uncharacterized protein</fullName>
    </submittedName>
</protein>
<reference evidence="1" key="1">
    <citation type="submission" date="2016-01" db="EMBL/GenBank/DDBJ databases">
        <authorList>
            <person name="Peeters C."/>
        </authorList>
    </citation>
    <scope>NUCLEOTIDE SEQUENCE [LARGE SCALE GENOMIC DNA]</scope>
    <source>
        <strain evidence="1">LMG 29318</strain>
    </source>
</reference>
<sequence length="87" mass="8780">MPPARRCAVPPATTSRKSCWTTDAISGATSGCGGALTWTKCVSYGVSFANSSVEMRCVASPLPPFSTMPINCASASGRSPAAPIAVA</sequence>
<dbReference type="EMBL" id="FCOF02000142">
    <property type="protein sequence ID" value="SAK98673.1"/>
    <property type="molecule type" value="Genomic_DNA"/>
</dbReference>
<keyword evidence="2" id="KW-1185">Reference proteome</keyword>
<dbReference type="AlphaFoldDB" id="A0A158DVW4"/>
<dbReference type="Proteomes" id="UP000054870">
    <property type="component" value="Unassembled WGS sequence"/>
</dbReference>
<evidence type="ECO:0000313" key="1">
    <source>
        <dbReference type="EMBL" id="SAK98673.1"/>
    </source>
</evidence>
<organism evidence="1 2">
    <name type="scientific">Caballeronia catudaia</name>
    <dbReference type="NCBI Taxonomy" id="1777136"/>
    <lineage>
        <taxon>Bacteria</taxon>
        <taxon>Pseudomonadati</taxon>
        <taxon>Pseudomonadota</taxon>
        <taxon>Betaproteobacteria</taxon>
        <taxon>Burkholderiales</taxon>
        <taxon>Burkholderiaceae</taxon>
        <taxon>Caballeronia</taxon>
    </lineage>
</organism>
<accession>A0A158DVW4</accession>
<proteinExistence type="predicted"/>
<name>A0A158DVW4_9BURK</name>